<protein>
    <recommendedName>
        <fullName evidence="2">tetrahydrofolate synthase</fullName>
        <ecNumber evidence="2">6.3.2.17</ecNumber>
    </recommendedName>
    <alternativeName>
        <fullName evidence="8">Tetrahydrofolylpolyglutamate synthase</fullName>
    </alternativeName>
</protein>
<keyword evidence="14" id="KW-1185">Reference proteome</keyword>
<evidence type="ECO:0000259" key="12">
    <source>
        <dbReference type="Pfam" id="PF08245"/>
    </source>
</evidence>
<evidence type="ECO:0000259" key="11">
    <source>
        <dbReference type="Pfam" id="PF02875"/>
    </source>
</evidence>
<feature type="domain" description="Mur ligase central" evidence="12">
    <location>
        <begin position="46"/>
        <end position="263"/>
    </location>
</feature>
<dbReference type="NCBIfam" id="TIGR01499">
    <property type="entry name" value="folC"/>
    <property type="match status" value="1"/>
</dbReference>
<dbReference type="Pfam" id="PF02875">
    <property type="entry name" value="Mur_ligase_C"/>
    <property type="match status" value="1"/>
</dbReference>
<evidence type="ECO:0000313" key="13">
    <source>
        <dbReference type="EMBL" id="MDN4494535.1"/>
    </source>
</evidence>
<keyword evidence="4" id="KW-0479">Metal-binding</keyword>
<dbReference type="GO" id="GO:0016874">
    <property type="term" value="F:ligase activity"/>
    <property type="evidence" value="ECO:0007669"/>
    <property type="project" value="UniProtKB-KW"/>
</dbReference>
<keyword evidence="3 10" id="KW-0436">Ligase</keyword>
<dbReference type="PANTHER" id="PTHR11136:SF0">
    <property type="entry name" value="DIHYDROFOLATE SYNTHETASE-RELATED"/>
    <property type="match status" value="1"/>
</dbReference>
<proteinExistence type="inferred from homology"/>
<evidence type="ECO:0000256" key="7">
    <source>
        <dbReference type="ARBA" id="ARBA00022842"/>
    </source>
</evidence>
<dbReference type="InterPro" id="IPR018109">
    <property type="entry name" value="Folylpolyglutamate_synth_CS"/>
</dbReference>
<dbReference type="EC" id="6.3.2.17" evidence="2"/>
<evidence type="ECO:0000256" key="10">
    <source>
        <dbReference type="PIRNR" id="PIRNR001563"/>
    </source>
</evidence>
<evidence type="ECO:0000256" key="4">
    <source>
        <dbReference type="ARBA" id="ARBA00022723"/>
    </source>
</evidence>
<dbReference type="InterPro" id="IPR013221">
    <property type="entry name" value="Mur_ligase_cen"/>
</dbReference>
<evidence type="ECO:0000256" key="2">
    <source>
        <dbReference type="ARBA" id="ARBA00013025"/>
    </source>
</evidence>
<dbReference type="Gene3D" id="3.90.190.20">
    <property type="entry name" value="Mur ligase, C-terminal domain"/>
    <property type="match status" value="1"/>
</dbReference>
<evidence type="ECO:0000256" key="5">
    <source>
        <dbReference type="ARBA" id="ARBA00022741"/>
    </source>
</evidence>
<dbReference type="PANTHER" id="PTHR11136">
    <property type="entry name" value="FOLYLPOLYGLUTAMATE SYNTHASE-RELATED"/>
    <property type="match status" value="1"/>
</dbReference>
<gene>
    <name evidence="13" type="ORF">QYB95_13360</name>
</gene>
<dbReference type="PIRSF" id="PIRSF001563">
    <property type="entry name" value="Folylpolyglu_synth"/>
    <property type="match status" value="1"/>
</dbReference>
<keyword evidence="6 10" id="KW-0067">ATP-binding</keyword>
<dbReference type="InterPro" id="IPR001645">
    <property type="entry name" value="Folylpolyglutamate_synth"/>
</dbReference>
<dbReference type="EMBL" id="JAUHTQ010000010">
    <property type="protein sequence ID" value="MDN4494535.1"/>
    <property type="molecule type" value="Genomic_DNA"/>
</dbReference>
<dbReference type="InterPro" id="IPR036615">
    <property type="entry name" value="Mur_ligase_C_dom_sf"/>
</dbReference>
<feature type="domain" description="Mur ligase C-terminal" evidence="11">
    <location>
        <begin position="291"/>
        <end position="387"/>
    </location>
</feature>
<evidence type="ECO:0000256" key="3">
    <source>
        <dbReference type="ARBA" id="ARBA00022598"/>
    </source>
</evidence>
<comment type="similarity">
    <text evidence="1 10">Belongs to the folylpolyglutamate synthase family.</text>
</comment>
<evidence type="ECO:0000313" key="14">
    <source>
        <dbReference type="Proteomes" id="UP001172743"/>
    </source>
</evidence>
<dbReference type="PROSITE" id="PS01012">
    <property type="entry name" value="FOLYLPOLYGLU_SYNT_2"/>
    <property type="match status" value="1"/>
</dbReference>
<dbReference type="SUPFAM" id="SSF53623">
    <property type="entry name" value="MurD-like peptide ligases, catalytic domain"/>
    <property type="match status" value="1"/>
</dbReference>
<dbReference type="InterPro" id="IPR036565">
    <property type="entry name" value="Mur-like_cat_sf"/>
</dbReference>
<comment type="catalytic activity">
    <reaction evidence="9">
        <text>(6S)-5,6,7,8-tetrahydrofolyl-(gamma-L-Glu)(n) + L-glutamate + ATP = (6S)-5,6,7,8-tetrahydrofolyl-(gamma-L-Glu)(n+1) + ADP + phosphate + H(+)</text>
        <dbReference type="Rhea" id="RHEA:10580"/>
        <dbReference type="Rhea" id="RHEA-COMP:14738"/>
        <dbReference type="Rhea" id="RHEA-COMP:14740"/>
        <dbReference type="ChEBI" id="CHEBI:15378"/>
        <dbReference type="ChEBI" id="CHEBI:29985"/>
        <dbReference type="ChEBI" id="CHEBI:30616"/>
        <dbReference type="ChEBI" id="CHEBI:43474"/>
        <dbReference type="ChEBI" id="CHEBI:141005"/>
        <dbReference type="ChEBI" id="CHEBI:456216"/>
        <dbReference type="EC" id="6.3.2.17"/>
    </reaction>
</comment>
<name>A0ABT8GSY8_9BACL</name>
<dbReference type="Proteomes" id="UP001172743">
    <property type="component" value="Unassembled WGS sequence"/>
</dbReference>
<keyword evidence="5 10" id="KW-0547">Nucleotide-binding</keyword>
<comment type="caution">
    <text evidence="13">The sequence shown here is derived from an EMBL/GenBank/DDBJ whole genome shotgun (WGS) entry which is preliminary data.</text>
</comment>
<keyword evidence="7" id="KW-0460">Magnesium</keyword>
<evidence type="ECO:0000256" key="8">
    <source>
        <dbReference type="ARBA" id="ARBA00030592"/>
    </source>
</evidence>
<organism evidence="13 14">
    <name type="scientific">Ureibacillus aquaedulcis</name>
    <dbReference type="NCBI Taxonomy" id="3058421"/>
    <lineage>
        <taxon>Bacteria</taxon>
        <taxon>Bacillati</taxon>
        <taxon>Bacillota</taxon>
        <taxon>Bacilli</taxon>
        <taxon>Bacillales</taxon>
        <taxon>Caryophanaceae</taxon>
        <taxon>Ureibacillus</taxon>
    </lineage>
</organism>
<evidence type="ECO:0000256" key="9">
    <source>
        <dbReference type="ARBA" id="ARBA00047493"/>
    </source>
</evidence>
<reference evidence="13" key="1">
    <citation type="submission" date="2023-07" db="EMBL/GenBank/DDBJ databases">
        <title>Ureibacillus sp. isolated from freshwater well.</title>
        <authorList>
            <person name="Kirdat K."/>
            <person name="Bhatt A."/>
            <person name="Teware R."/>
            <person name="Bhavsar Y."/>
            <person name="Yadav A."/>
        </authorList>
    </citation>
    <scope>NUCLEOTIDE SEQUENCE</scope>
    <source>
        <strain evidence="13">BA0131</strain>
    </source>
</reference>
<dbReference type="SUPFAM" id="SSF53244">
    <property type="entry name" value="MurD-like peptide ligases, peptide-binding domain"/>
    <property type="match status" value="1"/>
</dbReference>
<sequence>MIPRLDDYKKKWEVASDQSIKPGLDAMKEALRLLNNPEKNLAFVHVAGTNGKGSTITFLEGISRRHGLNVGKFMSPCIVDVHDQLQINGIPISEKEMDDVFSRLKNAGLSGKLTDFELLTCAAFLYFSQQELDFVLLEAGMGGLEDSTNVITPIVSIITSIALEHTKFLGTTIESIAVHKAGIIKQNTPVVVGRLPIEASAVVDNAAFDKRASLIELGDHFEVSIDGSSEVYTNDEKGLQIKNIVRALPGKHQADNMAIAITAFFEVAEFLDITADLDKIRKGIYGACLPGRFEEVLPNVYFDGAHNPASAEKLVQTIKGEFSDEKIRFVVGMLGDKDVRAVLHLLEQVSDEFYFVDFANDRAMTAKEMLSLSNASHASSLKDYTSFLEAASTSEGKTFVTGSLYLLTEIRGSLIKNKI</sequence>
<evidence type="ECO:0000256" key="1">
    <source>
        <dbReference type="ARBA" id="ARBA00008276"/>
    </source>
</evidence>
<dbReference type="Pfam" id="PF08245">
    <property type="entry name" value="Mur_ligase_M"/>
    <property type="match status" value="1"/>
</dbReference>
<dbReference type="Gene3D" id="3.40.1190.10">
    <property type="entry name" value="Mur-like, catalytic domain"/>
    <property type="match status" value="1"/>
</dbReference>
<evidence type="ECO:0000256" key="6">
    <source>
        <dbReference type="ARBA" id="ARBA00022840"/>
    </source>
</evidence>
<dbReference type="RefSeq" id="WP_301138835.1">
    <property type="nucleotide sequence ID" value="NZ_JAUHTQ010000010.1"/>
</dbReference>
<dbReference type="InterPro" id="IPR004101">
    <property type="entry name" value="Mur_ligase_C"/>
</dbReference>
<accession>A0ABT8GSY8</accession>